<reference evidence="3" key="1">
    <citation type="journal article" date="2014" name="Int. J. Syst. Evol. Microbiol.">
        <title>Complete genome sequence of Corynebacterium casei LMG S-19264T (=DSM 44701T), isolated from a smear-ripened cheese.</title>
        <authorList>
            <consortium name="US DOE Joint Genome Institute (JGI-PGF)"/>
            <person name="Walter F."/>
            <person name="Albersmeier A."/>
            <person name="Kalinowski J."/>
            <person name="Ruckert C."/>
        </authorList>
    </citation>
    <scope>NUCLEOTIDE SEQUENCE</scope>
    <source>
        <strain evidence="3">JCM 14371</strain>
    </source>
</reference>
<reference evidence="3" key="2">
    <citation type="submission" date="2020-09" db="EMBL/GenBank/DDBJ databases">
        <authorList>
            <person name="Sun Q."/>
            <person name="Ohkuma M."/>
        </authorList>
    </citation>
    <scope>NUCLEOTIDE SEQUENCE</scope>
    <source>
        <strain evidence="3">JCM 14371</strain>
    </source>
</reference>
<accession>A0A917PMR4</accession>
<evidence type="ECO:0000313" key="3">
    <source>
        <dbReference type="EMBL" id="GGJ84333.1"/>
    </source>
</evidence>
<dbReference type="Proteomes" id="UP000635726">
    <property type="component" value="Unassembled WGS sequence"/>
</dbReference>
<comment type="caution">
    <text evidence="3">The sequence shown here is derived from an EMBL/GenBank/DDBJ whole genome shotgun (WGS) entry which is preliminary data.</text>
</comment>
<organism evidence="3 4">
    <name type="scientific">Deinococcus aquiradiocola</name>
    <dbReference type="NCBI Taxonomy" id="393059"/>
    <lineage>
        <taxon>Bacteria</taxon>
        <taxon>Thermotogati</taxon>
        <taxon>Deinococcota</taxon>
        <taxon>Deinococci</taxon>
        <taxon>Deinococcales</taxon>
        <taxon>Deinococcaceae</taxon>
        <taxon>Deinococcus</taxon>
    </lineage>
</organism>
<feature type="region of interest" description="Disordered" evidence="1">
    <location>
        <begin position="81"/>
        <end position="122"/>
    </location>
</feature>
<keyword evidence="2" id="KW-0472">Membrane</keyword>
<name>A0A917PMR4_9DEIO</name>
<feature type="compositionally biased region" description="Gly residues" evidence="1">
    <location>
        <begin position="113"/>
        <end position="122"/>
    </location>
</feature>
<protein>
    <submittedName>
        <fullName evidence="3">Uncharacterized protein</fullName>
    </submittedName>
</protein>
<keyword evidence="2" id="KW-1133">Transmembrane helix</keyword>
<keyword evidence="4" id="KW-1185">Reference proteome</keyword>
<dbReference type="RefSeq" id="WP_188964134.1">
    <property type="nucleotide sequence ID" value="NZ_BMOE01000012.1"/>
</dbReference>
<proteinExistence type="predicted"/>
<evidence type="ECO:0000256" key="1">
    <source>
        <dbReference type="SAM" id="MobiDB-lite"/>
    </source>
</evidence>
<sequence length="122" mass="13337">MNVWRWLTTPDPTPGYPPRKIARIAARFLLFLLVVTLVQTLLGATPLRPFVASFWGSAVVVFLLYIPFARILILDTPGASRQGQGLLGGQQKPSASAVRRKERNRYAGVKKGPPGGGRGGRR</sequence>
<feature type="transmembrane region" description="Helical" evidence="2">
    <location>
        <begin position="24"/>
        <end position="42"/>
    </location>
</feature>
<dbReference type="AlphaFoldDB" id="A0A917PMR4"/>
<evidence type="ECO:0000313" key="4">
    <source>
        <dbReference type="Proteomes" id="UP000635726"/>
    </source>
</evidence>
<evidence type="ECO:0000256" key="2">
    <source>
        <dbReference type="SAM" id="Phobius"/>
    </source>
</evidence>
<dbReference type="EMBL" id="BMOE01000012">
    <property type="protein sequence ID" value="GGJ84333.1"/>
    <property type="molecule type" value="Genomic_DNA"/>
</dbReference>
<gene>
    <name evidence="3" type="ORF">GCM10008939_30280</name>
</gene>
<keyword evidence="2" id="KW-0812">Transmembrane</keyword>
<feature type="transmembrane region" description="Helical" evidence="2">
    <location>
        <begin position="54"/>
        <end position="73"/>
    </location>
</feature>